<dbReference type="GO" id="GO:0022625">
    <property type="term" value="C:cytosolic large ribosomal subunit"/>
    <property type="evidence" value="ECO:0007669"/>
    <property type="project" value="InterPro"/>
</dbReference>
<dbReference type="Proteomes" id="UP000270296">
    <property type="component" value="Unassembled WGS sequence"/>
</dbReference>
<dbReference type="EMBL" id="UZAM01000379">
    <property type="protein sequence ID" value="VDO80828.1"/>
    <property type="molecule type" value="Genomic_DNA"/>
</dbReference>
<dbReference type="AlphaFoldDB" id="A0A183I9B7"/>
<dbReference type="Gene3D" id="1.10.10.1410">
    <property type="match status" value="1"/>
</dbReference>
<dbReference type="PANTHER" id="PTHR21141">
    <property type="entry name" value="60S ACIDIC RIBOSOMAL PROTEIN FAMILY MEMBER"/>
    <property type="match status" value="1"/>
</dbReference>
<accession>A0A183I9B7</accession>
<proteinExistence type="inferred from homology"/>
<evidence type="ECO:0000256" key="1">
    <source>
        <dbReference type="ARBA" id="ARBA00003362"/>
    </source>
</evidence>
<gene>
    <name evidence="7" type="ORF">SBAD_LOCUS211</name>
</gene>
<evidence type="ECO:0000256" key="4">
    <source>
        <dbReference type="ARBA" id="ARBA00023274"/>
    </source>
</evidence>
<comment type="similarity">
    <text evidence="2">Belongs to the eukaryotic ribosomal protein P1/P2 family.</text>
</comment>
<reference evidence="9" key="1">
    <citation type="submission" date="2016-06" db="UniProtKB">
        <authorList>
            <consortium name="WormBaseParasite"/>
        </authorList>
    </citation>
    <scope>IDENTIFICATION</scope>
</reference>
<dbReference type="GO" id="GO:0003735">
    <property type="term" value="F:structural constituent of ribosome"/>
    <property type="evidence" value="ECO:0007669"/>
    <property type="project" value="InterPro"/>
</dbReference>
<evidence type="ECO:0000313" key="7">
    <source>
        <dbReference type="EMBL" id="VDO80828.1"/>
    </source>
</evidence>
<evidence type="ECO:0000256" key="5">
    <source>
        <dbReference type="ARBA" id="ARBA00035301"/>
    </source>
</evidence>
<evidence type="ECO:0000256" key="2">
    <source>
        <dbReference type="ARBA" id="ARBA00005436"/>
    </source>
</evidence>
<dbReference type="FunFam" id="1.10.10.1410:FF:000002">
    <property type="entry name" value="60S acidic ribosomal protein P2"/>
    <property type="match status" value="1"/>
</dbReference>
<keyword evidence="8" id="KW-1185">Reference proteome</keyword>
<evidence type="ECO:0000313" key="9">
    <source>
        <dbReference type="WBParaSite" id="SBAD_0000022401-mRNA-1"/>
    </source>
</evidence>
<reference evidence="7 8" key="2">
    <citation type="submission" date="2018-11" db="EMBL/GenBank/DDBJ databases">
        <authorList>
            <consortium name="Pathogen Informatics"/>
        </authorList>
    </citation>
    <scope>NUCLEOTIDE SEQUENCE [LARGE SCALE GENOMIC DNA]</scope>
</reference>
<dbReference type="OrthoDB" id="1227494at2759"/>
<keyword evidence="3" id="KW-0689">Ribosomal protein</keyword>
<comment type="function">
    <text evidence="1">Plays an important role in the elongation step of protein synthesis.</text>
</comment>
<keyword evidence="4" id="KW-0687">Ribonucleoprotein</keyword>
<dbReference type="GO" id="GO:0002182">
    <property type="term" value="P:cytoplasmic translational elongation"/>
    <property type="evidence" value="ECO:0007669"/>
    <property type="project" value="InterPro"/>
</dbReference>
<name>A0A183I9B7_9BILA</name>
<protein>
    <recommendedName>
        <fullName evidence="5">Large ribosomal subunit protein P2</fullName>
    </recommendedName>
    <alternativeName>
        <fullName evidence="6">60S acidic ribosomal protein P2</fullName>
    </alternativeName>
</protein>
<dbReference type="CDD" id="cd05833">
    <property type="entry name" value="Ribosomal_P2"/>
    <property type="match status" value="1"/>
</dbReference>
<organism evidence="9">
    <name type="scientific">Soboliphyme baturini</name>
    <dbReference type="NCBI Taxonomy" id="241478"/>
    <lineage>
        <taxon>Eukaryota</taxon>
        <taxon>Metazoa</taxon>
        <taxon>Ecdysozoa</taxon>
        <taxon>Nematoda</taxon>
        <taxon>Enoplea</taxon>
        <taxon>Dorylaimia</taxon>
        <taxon>Dioctophymatida</taxon>
        <taxon>Dioctophymatoidea</taxon>
        <taxon>Soboliphymatidae</taxon>
        <taxon>Soboliphyme</taxon>
    </lineage>
</organism>
<dbReference type="WBParaSite" id="SBAD_0000022401-mRNA-1">
    <property type="protein sequence ID" value="SBAD_0000022401-mRNA-1"/>
    <property type="gene ID" value="SBAD_0000022401"/>
</dbReference>
<dbReference type="InterPro" id="IPR038716">
    <property type="entry name" value="P1/P2_N_sf"/>
</dbReference>
<dbReference type="InterPro" id="IPR044076">
    <property type="entry name" value="Ribosomal_P2"/>
</dbReference>
<evidence type="ECO:0000256" key="6">
    <source>
        <dbReference type="ARBA" id="ARBA00035443"/>
    </source>
</evidence>
<dbReference type="PANTHER" id="PTHR21141:SF5">
    <property type="entry name" value="LARGE RIBOSOMAL SUBUNIT PROTEIN P2"/>
    <property type="match status" value="1"/>
</dbReference>
<evidence type="ECO:0000313" key="8">
    <source>
        <dbReference type="Proteomes" id="UP000270296"/>
    </source>
</evidence>
<sequence>MRVVPGQVDQNMFTVMRYVAAYLLAVLGGKKEPQLDDIQKILAAVGVDCDDSKAKKVIESCKGHDVNDLIEQG</sequence>
<evidence type="ECO:0000256" key="3">
    <source>
        <dbReference type="ARBA" id="ARBA00022980"/>
    </source>
</evidence>